<evidence type="ECO:0000313" key="2">
    <source>
        <dbReference type="EMBL" id="GFH51973.1"/>
    </source>
</evidence>
<organism evidence="2 3">
    <name type="scientific">Chaetoceros tenuissimus</name>
    <dbReference type="NCBI Taxonomy" id="426638"/>
    <lineage>
        <taxon>Eukaryota</taxon>
        <taxon>Sar</taxon>
        <taxon>Stramenopiles</taxon>
        <taxon>Ochrophyta</taxon>
        <taxon>Bacillariophyta</taxon>
        <taxon>Coscinodiscophyceae</taxon>
        <taxon>Chaetocerotophycidae</taxon>
        <taxon>Chaetocerotales</taxon>
        <taxon>Chaetocerotaceae</taxon>
        <taxon>Chaetoceros</taxon>
    </lineage>
</organism>
<accession>A0AAD3CU22</accession>
<proteinExistence type="predicted"/>
<dbReference type="EMBL" id="BLLK01000045">
    <property type="protein sequence ID" value="GFH51973.1"/>
    <property type="molecule type" value="Genomic_DNA"/>
</dbReference>
<dbReference type="AlphaFoldDB" id="A0AAD3CU22"/>
<evidence type="ECO:0000313" key="3">
    <source>
        <dbReference type="Proteomes" id="UP001054902"/>
    </source>
</evidence>
<keyword evidence="3" id="KW-1185">Reference proteome</keyword>
<feature type="coiled-coil region" evidence="1">
    <location>
        <begin position="38"/>
        <end position="102"/>
    </location>
</feature>
<reference evidence="2 3" key="1">
    <citation type="journal article" date="2021" name="Sci. Rep.">
        <title>The genome of the diatom Chaetoceros tenuissimus carries an ancient integrated fragment of an extant virus.</title>
        <authorList>
            <person name="Hongo Y."/>
            <person name="Kimura K."/>
            <person name="Takaki Y."/>
            <person name="Yoshida Y."/>
            <person name="Baba S."/>
            <person name="Kobayashi G."/>
            <person name="Nagasaki K."/>
            <person name="Hano T."/>
            <person name="Tomaru Y."/>
        </authorList>
    </citation>
    <scope>NUCLEOTIDE SEQUENCE [LARGE SCALE GENOMIC DNA]</scope>
    <source>
        <strain evidence="2 3">NIES-3715</strain>
    </source>
</reference>
<protein>
    <submittedName>
        <fullName evidence="2">Uncharacterized protein</fullName>
    </submittedName>
</protein>
<name>A0AAD3CU22_9STRA</name>
<keyword evidence="1" id="KW-0175">Coiled coil</keyword>
<gene>
    <name evidence="2" type="ORF">CTEN210_08449</name>
</gene>
<dbReference type="Proteomes" id="UP001054902">
    <property type="component" value="Unassembled WGS sequence"/>
</dbReference>
<comment type="caution">
    <text evidence="2">The sequence shown here is derived from an EMBL/GenBank/DDBJ whole genome shotgun (WGS) entry which is preliminary data.</text>
</comment>
<sequence length="254" mass="29563">MHRVSSQSGEPPREAIVDKLHGALSVLRRERDELHRSKELALERYRLAKEEREAAEQRNKSLQQKYDEIESVDTKQKRQNDITALNAEVERLSREVKFQHAELVAKRDKMNSLKNKMAKDDANRNNQLRAAKEAVRVRREKIAKRQTYVDPTDSMNAAEDLSDLRKQEVKAFLEENDNSNDLEFLFKIQRLLQQKCEDETSDLQAFQQEAIMMQRRIKGYENYTEKQGITAIDMQDMDDANLGATVPTEVEQVA</sequence>
<evidence type="ECO:0000256" key="1">
    <source>
        <dbReference type="SAM" id="Coils"/>
    </source>
</evidence>